<dbReference type="Proteomes" id="UP000741013">
    <property type="component" value="Unassembled WGS sequence"/>
</dbReference>
<proteinExistence type="predicted"/>
<accession>A0ABS4PIE4</accession>
<comment type="caution">
    <text evidence="2">The sequence shown here is derived from an EMBL/GenBank/DDBJ whole genome shotgun (WGS) entry which is preliminary data.</text>
</comment>
<feature type="transmembrane region" description="Helical" evidence="1">
    <location>
        <begin position="41"/>
        <end position="61"/>
    </location>
</feature>
<dbReference type="EMBL" id="JAGGMS010000001">
    <property type="protein sequence ID" value="MBP2179113.1"/>
    <property type="molecule type" value="Genomic_DNA"/>
</dbReference>
<evidence type="ECO:0000313" key="2">
    <source>
        <dbReference type="EMBL" id="MBP2179113.1"/>
    </source>
</evidence>
<keyword evidence="3" id="KW-1185">Reference proteome</keyword>
<protein>
    <recommendedName>
        <fullName evidence="4">GAF domain-containing protein</fullName>
    </recommendedName>
</protein>
<evidence type="ECO:0000256" key="1">
    <source>
        <dbReference type="SAM" id="Phobius"/>
    </source>
</evidence>
<keyword evidence="1" id="KW-0812">Transmembrane</keyword>
<organism evidence="2 3">
    <name type="scientific">Amycolatopsis magusensis</name>
    <dbReference type="NCBI Taxonomy" id="882444"/>
    <lineage>
        <taxon>Bacteria</taxon>
        <taxon>Bacillati</taxon>
        <taxon>Actinomycetota</taxon>
        <taxon>Actinomycetes</taxon>
        <taxon>Pseudonocardiales</taxon>
        <taxon>Pseudonocardiaceae</taxon>
        <taxon>Amycolatopsis</taxon>
    </lineage>
</organism>
<evidence type="ECO:0000313" key="3">
    <source>
        <dbReference type="Proteomes" id="UP000741013"/>
    </source>
</evidence>
<reference evidence="2 3" key="1">
    <citation type="submission" date="2021-03" db="EMBL/GenBank/DDBJ databases">
        <title>Sequencing the genomes of 1000 actinobacteria strains.</title>
        <authorList>
            <person name="Klenk H.-P."/>
        </authorList>
    </citation>
    <scope>NUCLEOTIDE SEQUENCE [LARGE SCALE GENOMIC DNA]</scope>
    <source>
        <strain evidence="2 3">DSM 45510</strain>
    </source>
</reference>
<keyword evidence="1" id="KW-1133">Transmembrane helix</keyword>
<keyword evidence="1" id="KW-0472">Membrane</keyword>
<evidence type="ECO:0008006" key="4">
    <source>
        <dbReference type="Google" id="ProtNLM"/>
    </source>
</evidence>
<gene>
    <name evidence="2" type="ORF">JOM49_000639</name>
</gene>
<dbReference type="RefSeq" id="WP_209662875.1">
    <property type="nucleotide sequence ID" value="NZ_JAGGMS010000001.1"/>
</dbReference>
<name>A0ABS4PIE4_9PSEU</name>
<sequence length="255" mass="29219">MKRSTARLLDKTVVLSATLALAGKAYHVPSQPFWDALVVAQPSLMLIFLSVAGIFGVLTPFESWQVRSLADRSVTMRRYILSSFGKLLELSGDIEPPLETGDLALHVWRKRRTLRHPVRGVLKRLGTYRMSTYPNTRSFTPARGVGVVGLCWKEDCETAFDVEPLAQELTTEEEFTRYVEEHKHRWVMNLTWEEFKRVRHRGAVFATPIRNGRNRFVGCVSLDASHGFDVLNRTEVWEEMTALSLYIGREEFECI</sequence>